<keyword evidence="2" id="KW-1185">Reference proteome</keyword>
<name>A0ACC3SYM8_LIPKO</name>
<reference evidence="2" key="1">
    <citation type="journal article" date="2024" name="Front. Bioeng. Biotechnol.">
        <title>Genome-scale model development and genomic sequencing of the oleaginous clade Lipomyces.</title>
        <authorList>
            <person name="Czajka J.J."/>
            <person name="Han Y."/>
            <person name="Kim J."/>
            <person name="Mondo S.J."/>
            <person name="Hofstad B.A."/>
            <person name="Robles A."/>
            <person name="Haridas S."/>
            <person name="Riley R."/>
            <person name="LaButti K."/>
            <person name="Pangilinan J."/>
            <person name="Andreopoulos W."/>
            <person name="Lipzen A."/>
            <person name="Yan J."/>
            <person name="Wang M."/>
            <person name="Ng V."/>
            <person name="Grigoriev I.V."/>
            <person name="Spatafora J.W."/>
            <person name="Magnuson J.K."/>
            <person name="Baker S.E."/>
            <person name="Pomraning K.R."/>
        </authorList>
    </citation>
    <scope>NUCLEOTIDE SEQUENCE [LARGE SCALE GENOMIC DNA]</scope>
    <source>
        <strain evidence="2">CBS 7786</strain>
    </source>
</reference>
<dbReference type="EMBL" id="MU971382">
    <property type="protein sequence ID" value="KAK9236703.1"/>
    <property type="molecule type" value="Genomic_DNA"/>
</dbReference>
<evidence type="ECO:0000313" key="1">
    <source>
        <dbReference type="EMBL" id="KAK9236703.1"/>
    </source>
</evidence>
<sequence>MSELKSENGHIEFSTDDTRRAVLAPTIEDVTGVTEQEHQMTLWQGMKSYSRAVFWSATVSMTIVMDGYDTSLLGSLFAVPSFKEKFGDYNDGVWGLPASWQTALSMMVSIGSLFGILIGFHFTERFGYRRIMFVGLVAATGFIFMLVLAPNRTVLLVGELLMGLPNGLFGVMGPTYASEVCPVVLRGYLTSYVYMCFIFGQVLAQGVLKASQARTDDWAWRIPFAIQWVWPIPLSILLYFAPESPWWYVRRGKIDEAEKSLKRLTSTTIKVDIPATVAMMVHTTEMEKQFQEGTSYWDCFKGIDLRRTEISCMSLVIQSVSLGKILAFAIYFFELAGVPTSAAFSLGIGQYAIGFVAVWTAWFLMPHVGRRAIYMYGLVIMIILYLVMGFVSLAPTTNIATPWVTASLLYVIVFVYDASIGAIGWCLIGEVSSSRLRGRTIGLSRNSFHLCAIINSVIYPYILNANAGNWKGKVGFFLAGLSFLCLVWTYFRLPETQGRTYEELDIMFIKKVSARQFSKYQIETLDINHIVDNETRGVEVKDKKDSL</sequence>
<accession>A0ACC3SYM8</accession>
<protein>
    <submittedName>
        <fullName evidence="1">Maltose permease MAL61</fullName>
    </submittedName>
</protein>
<proteinExistence type="predicted"/>
<organism evidence="1 2">
    <name type="scientific">Lipomyces kononenkoae</name>
    <name type="common">Yeast</name>
    <dbReference type="NCBI Taxonomy" id="34357"/>
    <lineage>
        <taxon>Eukaryota</taxon>
        <taxon>Fungi</taxon>
        <taxon>Dikarya</taxon>
        <taxon>Ascomycota</taxon>
        <taxon>Saccharomycotina</taxon>
        <taxon>Lipomycetes</taxon>
        <taxon>Lipomycetales</taxon>
        <taxon>Lipomycetaceae</taxon>
        <taxon>Lipomyces</taxon>
    </lineage>
</organism>
<comment type="caution">
    <text evidence="1">The sequence shown here is derived from an EMBL/GenBank/DDBJ whole genome shotgun (WGS) entry which is preliminary data.</text>
</comment>
<evidence type="ECO:0000313" key="2">
    <source>
        <dbReference type="Proteomes" id="UP001433508"/>
    </source>
</evidence>
<gene>
    <name evidence="1" type="ORF">V1525DRAFT_406303</name>
</gene>
<dbReference type="Proteomes" id="UP001433508">
    <property type="component" value="Unassembled WGS sequence"/>
</dbReference>